<dbReference type="PANTHER" id="PTHR43788:SF8">
    <property type="entry name" value="DNA-BINDING PROTEIN SMUBP-2"/>
    <property type="match status" value="1"/>
</dbReference>
<dbReference type="InterPro" id="IPR041679">
    <property type="entry name" value="DNA2/NAM7-like_C"/>
</dbReference>
<keyword evidence="7" id="KW-1185">Reference proteome</keyword>
<dbReference type="Gene3D" id="3.40.50.300">
    <property type="entry name" value="P-loop containing nucleotide triphosphate hydrolases"/>
    <property type="match status" value="2"/>
</dbReference>
<evidence type="ECO:0000256" key="3">
    <source>
        <dbReference type="ARBA" id="ARBA00022806"/>
    </source>
</evidence>
<keyword evidence="2" id="KW-0378">Hydrolase</keyword>
<dbReference type="GO" id="GO:0016787">
    <property type="term" value="F:hydrolase activity"/>
    <property type="evidence" value="ECO:0007669"/>
    <property type="project" value="UniProtKB-KW"/>
</dbReference>
<keyword evidence="1" id="KW-0547">Nucleotide-binding</keyword>
<evidence type="ECO:0000256" key="1">
    <source>
        <dbReference type="ARBA" id="ARBA00022741"/>
    </source>
</evidence>
<organism evidence="6 7">
    <name type="scientific">Mycena citricolor</name>
    <dbReference type="NCBI Taxonomy" id="2018698"/>
    <lineage>
        <taxon>Eukaryota</taxon>
        <taxon>Fungi</taxon>
        <taxon>Dikarya</taxon>
        <taxon>Basidiomycota</taxon>
        <taxon>Agaricomycotina</taxon>
        <taxon>Agaricomycetes</taxon>
        <taxon>Agaricomycetidae</taxon>
        <taxon>Agaricales</taxon>
        <taxon>Marasmiineae</taxon>
        <taxon>Mycenaceae</taxon>
        <taxon>Mycena</taxon>
    </lineage>
</organism>
<protein>
    <recommendedName>
        <fullName evidence="5">SAP domain-containing protein</fullName>
    </recommendedName>
</protein>
<proteinExistence type="predicted"/>
<feature type="domain" description="SAP" evidence="5">
    <location>
        <begin position="489"/>
        <end position="523"/>
    </location>
</feature>
<evidence type="ECO:0000313" key="7">
    <source>
        <dbReference type="Proteomes" id="UP001295794"/>
    </source>
</evidence>
<evidence type="ECO:0000256" key="4">
    <source>
        <dbReference type="ARBA" id="ARBA00022840"/>
    </source>
</evidence>
<dbReference type="GO" id="GO:0005524">
    <property type="term" value="F:ATP binding"/>
    <property type="evidence" value="ECO:0007669"/>
    <property type="project" value="UniProtKB-KW"/>
</dbReference>
<dbReference type="InterPro" id="IPR050534">
    <property type="entry name" value="Coronavir_polyprotein_1ab"/>
</dbReference>
<gene>
    <name evidence="6" type="ORF">MYCIT1_LOCUS34088</name>
</gene>
<dbReference type="PANTHER" id="PTHR43788">
    <property type="entry name" value="DNA2/NAM7 HELICASE FAMILY MEMBER"/>
    <property type="match status" value="1"/>
</dbReference>
<sequence>MHLTATDLANYNHLNCDLFLHNAYHRRLSLKINNASSGSELSKAQFARGLEWEQSCLFPYLDRSNQLLTIPGPIDGSSLSANIEADDRDHFYIAGVSFWPPSQLEERFREGGFDPVKFGLAKPDLLEITRTPTGVTWKVIDAKAAKTVKTSHHVQIYFYSLCLSYILPEPFFKRDGSAAVWLPPADGFTPSTIPSLEDIRSIQIDLLAPSLDELLFRRLPKILGLPKASVRWHLNPLCRDCAFESECAGKATEGQEIGCVPNISLAEAEVIRSLLGISRAARASGPRVSDIEDLHDLFQDEGKLRDLVRGFPSTIKRAKRILSVTNGQSPLVEAARKKAVQIIPRRNFTCPRREDIAIIVSLIQDPSMSNSDIAVFGISVFSVIPTFQPQPIFGDGSQLVPQLASLITRIDALATSVPFPPLSQFYVFSAVEHKALQTHLIQRALSMPRDVLLDDLRMCIGALAEGASLLQTTFQPLILSGALLSFMHKGQFKVAGLRMLLQRMGLSTAGSAEELRQRIQAEIHARSGEGEDDKRTELGQLPRVVVLKREIESLLALPIPGSWDLPQCASALLPPHAPDRQCPDEEEVYQTYRRDGRSEALDEKLEQRNSTIYAVLQTMRSRVTSSKLLVNDARVLTHDFLDICEDDTLRKLFFMQQFEVLAKLLELWRSRIDGCPDAPLLEYRETVRGSQGAEHEFILVSGAVEMSSGDKAFYDRLLTADESSPDEVPVAAFFDDLGVCGLVFPLTRYTRAKWDSQNSIVRRNLLVADIRDISVDARRTRVTLKTWGEPAALKLVPGCHYRLSQRLVDFNTHKILTTLLDLDLRVASRPDKVPFLQIITDTKEMGSIIPGEQYRKVENNIQSMFRQLKDLGGTEAAALVLKSSQHRAVQRILCNRLSVIWGPPGTGKTYTIALALLRLLQVQYECGEREGQVIFVTAMTHAAINAVLAKLYHLKTCYKSIDALDIKWLGLIQIEHVLNGHDHSFSKKTGMRIFAGTVWQLYNLSKRHSFEVDVCVIDEAGQLALSAAALVLKNLSAEGRVILAGDSEQLAPILAAEYSQLSTRPLFGSILDCLMHLSKRVPVQDTEVMSSQGTIVQLTENFRLNPDLGEFVSTIYSRAFTPQKIQAKQLGAQLQSIERTHPHDQISADIRQFLLGLSAVMLRKPQPDLQRPVVAASRPADAPGSHIPISLALIRLQTESARSEGVNYEAHVKGEADLAAALIRSIQKCCPGEDIFVATPHRIQRQAVRAALQDEELNDAMDRLALANPGGGGQVIVDTVERLQGQSFPRGLLEAEDYAGSEAAFVICLFSLPPSASSDLPFLLERRRLNVAISRAKTLCILVSSATVLRPSAHVLADEQTAKGFAFLRAFEDRAWSTVMKMNVDQY</sequence>
<name>A0AAD2HV39_9AGAR</name>
<dbReference type="InterPro" id="IPR027417">
    <property type="entry name" value="P-loop_NTPase"/>
</dbReference>
<keyword evidence="3" id="KW-0347">Helicase</keyword>
<dbReference type="GO" id="GO:0043139">
    <property type="term" value="F:5'-3' DNA helicase activity"/>
    <property type="evidence" value="ECO:0007669"/>
    <property type="project" value="TreeGrafter"/>
</dbReference>
<keyword evidence="4" id="KW-0067">ATP-binding</keyword>
<evidence type="ECO:0000313" key="6">
    <source>
        <dbReference type="EMBL" id="CAK5282382.1"/>
    </source>
</evidence>
<accession>A0AAD2HV39</accession>
<dbReference type="InterPro" id="IPR003034">
    <property type="entry name" value="SAP_dom"/>
</dbReference>
<comment type="caution">
    <text evidence="6">The sequence shown here is derived from an EMBL/GenBank/DDBJ whole genome shotgun (WGS) entry which is preliminary data.</text>
</comment>
<evidence type="ECO:0000259" key="5">
    <source>
        <dbReference type="PROSITE" id="PS50800"/>
    </source>
</evidence>
<dbReference type="Proteomes" id="UP001295794">
    <property type="component" value="Unassembled WGS sequence"/>
</dbReference>
<evidence type="ECO:0000256" key="2">
    <source>
        <dbReference type="ARBA" id="ARBA00022801"/>
    </source>
</evidence>
<dbReference type="Pfam" id="PF13604">
    <property type="entry name" value="AAA_30"/>
    <property type="match status" value="1"/>
</dbReference>
<dbReference type="SUPFAM" id="SSF52540">
    <property type="entry name" value="P-loop containing nucleoside triphosphate hydrolases"/>
    <property type="match status" value="1"/>
</dbReference>
<dbReference type="EMBL" id="CAVNYO010000453">
    <property type="protein sequence ID" value="CAK5282382.1"/>
    <property type="molecule type" value="Genomic_DNA"/>
</dbReference>
<dbReference type="PROSITE" id="PS50800">
    <property type="entry name" value="SAP"/>
    <property type="match status" value="1"/>
</dbReference>
<reference evidence="6" key="1">
    <citation type="submission" date="2023-11" db="EMBL/GenBank/DDBJ databases">
        <authorList>
            <person name="De Vega J J."/>
            <person name="De Vega J J."/>
        </authorList>
    </citation>
    <scope>NUCLEOTIDE SEQUENCE</scope>
</reference>
<dbReference type="Pfam" id="PF13087">
    <property type="entry name" value="AAA_12"/>
    <property type="match status" value="1"/>
</dbReference>